<dbReference type="Pfam" id="PF05685">
    <property type="entry name" value="Uma2"/>
    <property type="match status" value="1"/>
</dbReference>
<feature type="compositionally biased region" description="Basic and acidic residues" evidence="1">
    <location>
        <begin position="1"/>
        <end position="14"/>
    </location>
</feature>
<dbReference type="PANTHER" id="PTHR33352">
    <property type="entry name" value="SLR1095 PROTEIN"/>
    <property type="match status" value="1"/>
</dbReference>
<dbReference type="CDD" id="cd06260">
    <property type="entry name" value="DUF820-like"/>
    <property type="match status" value="1"/>
</dbReference>
<organism evidence="3 4">
    <name type="scientific">Pyxidicoccus fallax</name>
    <dbReference type="NCBI Taxonomy" id="394095"/>
    <lineage>
        <taxon>Bacteria</taxon>
        <taxon>Pseudomonadati</taxon>
        <taxon>Myxococcota</taxon>
        <taxon>Myxococcia</taxon>
        <taxon>Myxococcales</taxon>
        <taxon>Cystobacterineae</taxon>
        <taxon>Myxococcaceae</taxon>
        <taxon>Pyxidicoccus</taxon>
    </lineage>
</organism>
<dbReference type="InterPro" id="IPR011335">
    <property type="entry name" value="Restrct_endonuc-II-like"/>
</dbReference>
<dbReference type="AlphaFoldDB" id="A0A848LYI7"/>
<keyword evidence="3" id="KW-0378">Hydrolase</keyword>
<evidence type="ECO:0000313" key="3">
    <source>
        <dbReference type="EMBL" id="NMO22691.1"/>
    </source>
</evidence>
<feature type="region of interest" description="Disordered" evidence="1">
    <location>
        <begin position="249"/>
        <end position="275"/>
    </location>
</feature>
<keyword evidence="3" id="KW-0255">Endonuclease</keyword>
<dbReference type="EMBL" id="JABBJJ010000458">
    <property type="protein sequence ID" value="NMO22691.1"/>
    <property type="molecule type" value="Genomic_DNA"/>
</dbReference>
<evidence type="ECO:0000313" key="4">
    <source>
        <dbReference type="Proteomes" id="UP000518300"/>
    </source>
</evidence>
<dbReference type="Gene3D" id="3.90.1570.10">
    <property type="entry name" value="tt1808, chain A"/>
    <property type="match status" value="1"/>
</dbReference>
<feature type="region of interest" description="Disordered" evidence="1">
    <location>
        <begin position="1"/>
        <end position="28"/>
    </location>
</feature>
<feature type="domain" description="Putative restriction endonuclease" evidence="2">
    <location>
        <begin position="48"/>
        <end position="177"/>
    </location>
</feature>
<evidence type="ECO:0000256" key="1">
    <source>
        <dbReference type="SAM" id="MobiDB-lite"/>
    </source>
</evidence>
<keyword evidence="3" id="KW-0540">Nuclease</keyword>
<accession>A0A848LYI7</accession>
<dbReference type="InterPro" id="IPR012296">
    <property type="entry name" value="Nuclease_put_TT1808"/>
</dbReference>
<proteinExistence type="predicted"/>
<sequence>MKYDSEKRRDDHPRAPSQSEWDAMTPEEQARVYASLPGEVTDAELALPEGDRHFLPKVRAFDTLTGHFERERRRIYLACELPVYYPAERRFAPDLLAVVDAEPGERDKWVVSAEGRGLDLVLEVHVGGDRKKDAERNVARYARLGIPEYFIYDGGKRTLYGYRLTGSRTRKYVPIKPVQGRLPSKRLGLALQVEDGRLRFYENDVQLLESAEFIGELQKVNEKLRRSVRSKSRSLKKEAQLREEAQQRLAEETRLREEAQRQLAEETRRREETQRELKQLQAEFARLKNHRG</sequence>
<protein>
    <submittedName>
        <fullName evidence="3">Uma2 family endonuclease</fullName>
    </submittedName>
</protein>
<dbReference type="InterPro" id="IPR008538">
    <property type="entry name" value="Uma2"/>
</dbReference>
<dbReference type="RefSeq" id="WP_169351818.1">
    <property type="nucleotide sequence ID" value="NZ_JABBJJ010000458.1"/>
</dbReference>
<reference evidence="3 4" key="1">
    <citation type="submission" date="2020-04" db="EMBL/GenBank/DDBJ databases">
        <title>Draft genome of Pyxidicoccus fallax type strain.</title>
        <authorList>
            <person name="Whitworth D.E."/>
        </authorList>
    </citation>
    <scope>NUCLEOTIDE SEQUENCE [LARGE SCALE GENOMIC DNA]</scope>
    <source>
        <strain evidence="3 4">DSM 14698</strain>
    </source>
</reference>
<dbReference type="PANTHER" id="PTHR33352:SF3">
    <property type="entry name" value="SLR1612 PROTEIN"/>
    <property type="match status" value="1"/>
</dbReference>
<comment type="caution">
    <text evidence="3">The sequence shown here is derived from an EMBL/GenBank/DDBJ whole genome shotgun (WGS) entry which is preliminary data.</text>
</comment>
<name>A0A848LYI7_9BACT</name>
<keyword evidence="4" id="KW-1185">Reference proteome</keyword>
<dbReference type="SUPFAM" id="SSF52980">
    <property type="entry name" value="Restriction endonuclease-like"/>
    <property type="match status" value="1"/>
</dbReference>
<gene>
    <name evidence="3" type="ORF">HG543_48720</name>
</gene>
<evidence type="ECO:0000259" key="2">
    <source>
        <dbReference type="Pfam" id="PF05685"/>
    </source>
</evidence>
<dbReference type="GO" id="GO:0004519">
    <property type="term" value="F:endonuclease activity"/>
    <property type="evidence" value="ECO:0007669"/>
    <property type="project" value="UniProtKB-KW"/>
</dbReference>
<dbReference type="Proteomes" id="UP000518300">
    <property type="component" value="Unassembled WGS sequence"/>
</dbReference>